<dbReference type="PANTHER" id="PTHR35670:SF1">
    <property type="entry name" value="TRANSMEMBRANE PROTEIN 81"/>
    <property type="match status" value="1"/>
</dbReference>
<name>A0A7L1YP78_9PASS</name>
<evidence type="ECO:0000256" key="9">
    <source>
        <dbReference type="ARBA" id="ARBA00049937"/>
    </source>
</evidence>
<comment type="caution">
    <text evidence="14">The sequence shown here is derived from an EMBL/GenBank/DDBJ whole genome shotgun (WGS) entry which is preliminary data.</text>
</comment>
<sequence>GVLLCALCALCARASPYPSAVPIPPELESTVVKVPVNSTPCSVTCGLGLQVEELCEVTPAGEKRNCSFQRSLCVASWICGLRHVSVPAGRPLWLSCLVVADPSLGNYTYGYTWSLARGLITTNDLLFQPLRHPRPALRLAPATEGDAGTYRCDAQLRETFKLVKRVYFGLKVIPSKLVDLNFQKSLTREQKLAAKLEGGNSSWTEQERFWEREEFYEALMGTGSGVVGGVLVSVVLCFCQRL</sequence>
<keyword evidence="8" id="KW-0393">Immunoglobulin domain</keyword>
<protein>
    <recommendedName>
        <fullName evidence="10">Transmembrane protein 81</fullName>
    </recommendedName>
</protein>
<keyword evidence="2" id="KW-1003">Cell membrane</keyword>
<feature type="transmembrane region" description="Helical" evidence="11">
    <location>
        <begin position="218"/>
        <end position="239"/>
    </location>
</feature>
<feature type="domain" description="Immunoglobulin" evidence="13">
    <location>
        <begin position="81"/>
        <end position="173"/>
    </location>
</feature>
<evidence type="ECO:0000256" key="4">
    <source>
        <dbReference type="ARBA" id="ARBA00022729"/>
    </source>
</evidence>
<accession>A0A7L1YP78</accession>
<dbReference type="SMART" id="SM00409">
    <property type="entry name" value="IG"/>
    <property type="match status" value="1"/>
</dbReference>
<feature type="signal peptide" evidence="12">
    <location>
        <begin position="1"/>
        <end position="20"/>
    </location>
</feature>
<keyword evidence="4 12" id="KW-0732">Signal</keyword>
<dbReference type="GO" id="GO:0005886">
    <property type="term" value="C:plasma membrane"/>
    <property type="evidence" value="ECO:0007669"/>
    <property type="project" value="UniProtKB-SubCell"/>
</dbReference>
<evidence type="ECO:0000256" key="11">
    <source>
        <dbReference type="SAM" id="Phobius"/>
    </source>
</evidence>
<keyword evidence="6 11" id="KW-0472">Membrane</keyword>
<evidence type="ECO:0000256" key="3">
    <source>
        <dbReference type="ARBA" id="ARBA00022692"/>
    </source>
</evidence>
<comment type="function">
    <text evidence="9">Essential fertilization factor required for male fertility. Part of a conserved trimeric sperm complex with the essential fertilization factors IZUMO1 and SPACA6 which bridges sperm and oocyte membranes during fertilization by binding to IZUMO1R/JUNO on the oocyte.</text>
</comment>
<keyword evidence="5 11" id="KW-1133">Transmembrane helix</keyword>
<gene>
    <name evidence="14" type="primary">Tmem81</name>
    <name evidence="14" type="ORF">SCYSUP_R01110</name>
</gene>
<dbReference type="SUPFAM" id="SSF48726">
    <property type="entry name" value="Immunoglobulin"/>
    <property type="match status" value="1"/>
</dbReference>
<evidence type="ECO:0000259" key="13">
    <source>
        <dbReference type="SMART" id="SM00409"/>
    </source>
</evidence>
<keyword evidence="15" id="KW-1185">Reference proteome</keyword>
<evidence type="ECO:0000256" key="7">
    <source>
        <dbReference type="ARBA" id="ARBA00023157"/>
    </source>
</evidence>
<evidence type="ECO:0000313" key="15">
    <source>
        <dbReference type="Proteomes" id="UP000580825"/>
    </source>
</evidence>
<evidence type="ECO:0000313" key="14">
    <source>
        <dbReference type="EMBL" id="NXP22814.1"/>
    </source>
</evidence>
<dbReference type="InterPro" id="IPR036179">
    <property type="entry name" value="Ig-like_dom_sf"/>
</dbReference>
<keyword evidence="3 11" id="KW-0812">Transmembrane</keyword>
<feature type="non-terminal residue" evidence="14">
    <location>
        <position position="1"/>
    </location>
</feature>
<dbReference type="InterPro" id="IPR013783">
    <property type="entry name" value="Ig-like_fold"/>
</dbReference>
<dbReference type="Gene3D" id="2.60.40.10">
    <property type="entry name" value="Immunoglobulins"/>
    <property type="match status" value="1"/>
</dbReference>
<dbReference type="PANTHER" id="PTHR35670">
    <property type="entry name" value="TRANSMEMBRANE PROTEIN 81"/>
    <property type="match status" value="1"/>
</dbReference>
<dbReference type="InterPro" id="IPR003599">
    <property type="entry name" value="Ig_sub"/>
</dbReference>
<dbReference type="InterPro" id="IPR039293">
    <property type="entry name" value="TMEM81"/>
</dbReference>
<evidence type="ECO:0000256" key="6">
    <source>
        <dbReference type="ARBA" id="ARBA00023136"/>
    </source>
</evidence>
<evidence type="ECO:0000256" key="2">
    <source>
        <dbReference type="ARBA" id="ARBA00022475"/>
    </source>
</evidence>
<dbReference type="AlphaFoldDB" id="A0A7L1YP78"/>
<dbReference type="Proteomes" id="UP000580825">
    <property type="component" value="Unassembled WGS sequence"/>
</dbReference>
<dbReference type="EMBL" id="VXBX01004841">
    <property type="protein sequence ID" value="NXP22814.1"/>
    <property type="molecule type" value="Genomic_DNA"/>
</dbReference>
<dbReference type="CDD" id="cd00096">
    <property type="entry name" value="Ig"/>
    <property type="match status" value="1"/>
</dbReference>
<feature type="non-terminal residue" evidence="14">
    <location>
        <position position="242"/>
    </location>
</feature>
<reference evidence="14 15" key="1">
    <citation type="submission" date="2019-09" db="EMBL/GenBank/DDBJ databases">
        <title>Bird 10,000 Genomes (B10K) Project - Family phase.</title>
        <authorList>
            <person name="Zhang G."/>
        </authorList>
    </citation>
    <scope>NUCLEOTIDE SEQUENCE [LARGE SCALE GENOMIC DNA]</scope>
    <source>
        <strain evidence="14">B10K-DU-002-46</strain>
        <tissue evidence="14">Muscle</tissue>
    </source>
</reference>
<evidence type="ECO:0000256" key="1">
    <source>
        <dbReference type="ARBA" id="ARBA00004251"/>
    </source>
</evidence>
<evidence type="ECO:0000256" key="8">
    <source>
        <dbReference type="ARBA" id="ARBA00023319"/>
    </source>
</evidence>
<evidence type="ECO:0000256" key="5">
    <source>
        <dbReference type="ARBA" id="ARBA00022989"/>
    </source>
</evidence>
<evidence type="ECO:0000256" key="10">
    <source>
        <dbReference type="ARBA" id="ARBA00050022"/>
    </source>
</evidence>
<comment type="subcellular location">
    <subcellularLocation>
        <location evidence="1">Cell membrane</location>
        <topology evidence="1">Single-pass type I membrane protein</topology>
    </subcellularLocation>
</comment>
<proteinExistence type="predicted"/>
<evidence type="ECO:0000256" key="12">
    <source>
        <dbReference type="SAM" id="SignalP"/>
    </source>
</evidence>
<organism evidence="14 15">
    <name type="scientific">Scytalopus superciliaris</name>
    <dbReference type="NCBI Taxonomy" id="312124"/>
    <lineage>
        <taxon>Eukaryota</taxon>
        <taxon>Metazoa</taxon>
        <taxon>Chordata</taxon>
        <taxon>Craniata</taxon>
        <taxon>Vertebrata</taxon>
        <taxon>Euteleostomi</taxon>
        <taxon>Archelosauria</taxon>
        <taxon>Archosauria</taxon>
        <taxon>Dinosauria</taxon>
        <taxon>Saurischia</taxon>
        <taxon>Theropoda</taxon>
        <taxon>Coelurosauria</taxon>
        <taxon>Aves</taxon>
        <taxon>Neognathae</taxon>
        <taxon>Neoaves</taxon>
        <taxon>Telluraves</taxon>
        <taxon>Australaves</taxon>
        <taxon>Passeriformes</taxon>
        <taxon>Rhinocryptidae</taxon>
        <taxon>Scytalopus</taxon>
    </lineage>
</organism>
<feature type="chain" id="PRO_5029886279" description="Transmembrane protein 81" evidence="12">
    <location>
        <begin position="21"/>
        <end position="242"/>
    </location>
</feature>
<keyword evidence="7" id="KW-1015">Disulfide bond</keyword>